<dbReference type="InterPro" id="IPR012547">
    <property type="entry name" value="PDDEXK_9"/>
</dbReference>
<organism evidence="2 3">
    <name type="scientific">Ruminococcus flavefaciens</name>
    <dbReference type="NCBI Taxonomy" id="1265"/>
    <lineage>
        <taxon>Bacteria</taxon>
        <taxon>Bacillati</taxon>
        <taxon>Bacillota</taxon>
        <taxon>Clostridia</taxon>
        <taxon>Eubacteriales</taxon>
        <taxon>Oscillospiraceae</taxon>
        <taxon>Ruminococcus</taxon>
    </lineage>
</organism>
<dbReference type="Pfam" id="PF08011">
    <property type="entry name" value="PDDEXK_9"/>
    <property type="match status" value="1"/>
</dbReference>
<dbReference type="Proteomes" id="UP000183461">
    <property type="component" value="Unassembled WGS sequence"/>
</dbReference>
<dbReference type="Pfam" id="PF09820">
    <property type="entry name" value="AAA-ATPase_like"/>
    <property type="match status" value="1"/>
</dbReference>
<dbReference type="PANTHER" id="PTHR34825">
    <property type="entry name" value="CONSERVED PROTEIN, WITH A WEAK D-GALACTARATE DEHYDRATASE/ALTRONATE HYDROLASE DOMAIN"/>
    <property type="match status" value="1"/>
</dbReference>
<feature type="domain" description="AAA-ATPase-like" evidence="1">
    <location>
        <begin position="11"/>
        <end position="215"/>
    </location>
</feature>
<protein>
    <submittedName>
        <fullName evidence="2">PD-(D/E)XK nuclease superfamily protein</fullName>
    </submittedName>
</protein>
<accession>A0A1K1ME15</accession>
<dbReference type="EMBL" id="FPIP01000002">
    <property type="protein sequence ID" value="SFW21360.1"/>
    <property type="molecule type" value="Genomic_DNA"/>
</dbReference>
<proteinExistence type="predicted"/>
<dbReference type="InterPro" id="IPR018631">
    <property type="entry name" value="AAA-ATPase-like_dom"/>
</dbReference>
<dbReference type="RefSeq" id="WP_072299475.1">
    <property type="nucleotide sequence ID" value="NZ_FPIP01000002.1"/>
</dbReference>
<evidence type="ECO:0000313" key="2">
    <source>
        <dbReference type="EMBL" id="SFW21360.1"/>
    </source>
</evidence>
<sequence length="537" mass="61280">MGIYVNPGNSAFQRINNSEYVDKTKLIDLMNARIGTNNNLVCISRPRRFGKSFAAQTLSAYYDCSCDSHALFDDKKIAKCASYTEHLNQYNVICFDVTSFISVARRTQHPLSDVPNMITEALQKELVETHSHLRPDMSLTECILRCVEETKDEPERKFVFIIDEWDAVIREAKDEPATQKQYLDLLREWFKNIAFTPKVVAAAYMTGILPIKKDGSQSAISDFEEFTMVNPRDFGGYVGFTEDEVRELCKKKNVDFVLMKQWYDGYSFKGAGSVYNPNSVMKAAEYGDFDSYWTETSAAEGLMEYISHDYNGLTKTIAELIAGIDVKVSVTGFANDLTTFRGKDDVLTLMIHLGYLAYDSLNKTVRIPNEEIKLEFQKAVKEVKHTATLERLRASEQLFLDTIEGNEEAVAEQIEKIHMEETSPIHYNKEDSLRSVIKLAYYTYCDNYVQWEELPAGAGYADVAYLPKYDSGYPILVIELKWNKDAETAIQQIKNRHYPDSFKGLGREIILVGITYDKDAPAGNRKHICKIEKVEME</sequence>
<evidence type="ECO:0000313" key="3">
    <source>
        <dbReference type="Proteomes" id="UP000183461"/>
    </source>
</evidence>
<evidence type="ECO:0000259" key="1">
    <source>
        <dbReference type="Pfam" id="PF09820"/>
    </source>
</evidence>
<gene>
    <name evidence="2" type="ORF">SAMN02910280_1106</name>
</gene>
<name>A0A1K1ME15_RUMFL</name>
<reference evidence="2 3" key="1">
    <citation type="submission" date="2016-11" db="EMBL/GenBank/DDBJ databases">
        <authorList>
            <person name="Jaros S."/>
            <person name="Januszkiewicz K."/>
            <person name="Wedrychowicz H."/>
        </authorList>
    </citation>
    <scope>NUCLEOTIDE SEQUENCE [LARGE SCALE GENOMIC DNA]</scope>
    <source>
        <strain evidence="2 3">YL228</strain>
    </source>
</reference>
<dbReference type="PANTHER" id="PTHR34825:SF1">
    <property type="entry name" value="AAA-ATPASE-LIKE DOMAIN-CONTAINING PROTEIN"/>
    <property type="match status" value="1"/>
</dbReference>
<dbReference type="AlphaFoldDB" id="A0A1K1ME15"/>